<evidence type="ECO:0000259" key="5">
    <source>
        <dbReference type="PROSITE" id="PS50830"/>
    </source>
</evidence>
<name>A0A5J4YQY2_PORPP</name>
<evidence type="ECO:0000313" key="7">
    <source>
        <dbReference type="Proteomes" id="UP000324585"/>
    </source>
</evidence>
<feature type="compositionally biased region" description="Low complexity" evidence="4">
    <location>
        <begin position="17"/>
        <end position="26"/>
    </location>
</feature>
<protein>
    <submittedName>
        <fullName evidence="6">Putative 38.1 kDa protein</fullName>
    </submittedName>
</protein>
<dbReference type="PROSITE" id="PS50830">
    <property type="entry name" value="TNASE_3"/>
    <property type="match status" value="1"/>
</dbReference>
<dbReference type="EMBL" id="VRMN01000007">
    <property type="protein sequence ID" value="KAA8493193.1"/>
    <property type="molecule type" value="Genomic_DNA"/>
</dbReference>
<dbReference type="InterPro" id="IPR035437">
    <property type="entry name" value="SNase_OB-fold_sf"/>
</dbReference>
<feature type="region of interest" description="Disordered" evidence="4">
    <location>
        <begin position="387"/>
        <end position="422"/>
    </location>
</feature>
<keyword evidence="7" id="KW-1185">Reference proteome</keyword>
<sequence>MSESLRTPRGHRFGPIRAAARAPSPSSAGFCSCAPALLASVRRAQHVVARRHVEARQRVATAAPTCRVDVARDGSRCDALEAAREAAPIPEARGAQSGSTSVTRRGLLVWLGVVAFIVAARVADGVQEGALEELRPWEQIGAGAEQDAGLCGMGCFGRRKKKDQAAKAAAPAPVKEKKWKRWFKRKNARAATVTTENAQGRKAASSTSRQGNQGTSVLFVKENVLCTSVADGDTVTVRYVPKGDELPKEAWDMVNELAQAASVFDNKKKEQLQKKLLTVHDVKWNEHPMGVYKEMRIRLRAVDTPEGKQAFGEQARAFTAQRCLNKAVTVRVYDVDRYNRYVADVVTSEGKLLNEELLAAGWAWHYKAYDDRANMAQLEQEARRAGRGLWVDENPTPPWDFRAANRNGNGNGKAKGKGEAKS</sequence>
<dbReference type="GO" id="GO:0005737">
    <property type="term" value="C:cytoplasm"/>
    <property type="evidence" value="ECO:0007669"/>
    <property type="project" value="TreeGrafter"/>
</dbReference>
<feature type="region of interest" description="Disordered" evidence="4">
    <location>
        <begin position="190"/>
        <end position="212"/>
    </location>
</feature>
<dbReference type="GO" id="GO:0004519">
    <property type="term" value="F:endonuclease activity"/>
    <property type="evidence" value="ECO:0007669"/>
    <property type="project" value="UniProtKB-KW"/>
</dbReference>
<keyword evidence="2" id="KW-0255">Endonuclease</keyword>
<evidence type="ECO:0000256" key="3">
    <source>
        <dbReference type="ARBA" id="ARBA00022801"/>
    </source>
</evidence>
<accession>A0A5J4YQY2</accession>
<dbReference type="InterPro" id="IPR016071">
    <property type="entry name" value="Staphylococal_nuclease_OB-fold"/>
</dbReference>
<evidence type="ECO:0000313" key="6">
    <source>
        <dbReference type="EMBL" id="KAA8493193.1"/>
    </source>
</evidence>
<evidence type="ECO:0000256" key="2">
    <source>
        <dbReference type="ARBA" id="ARBA00022759"/>
    </source>
</evidence>
<dbReference type="Pfam" id="PF00565">
    <property type="entry name" value="SNase"/>
    <property type="match status" value="1"/>
</dbReference>
<feature type="compositionally biased region" description="Polar residues" evidence="4">
    <location>
        <begin position="192"/>
        <end position="212"/>
    </location>
</feature>
<dbReference type="GO" id="GO:0016787">
    <property type="term" value="F:hydrolase activity"/>
    <property type="evidence" value="ECO:0007669"/>
    <property type="project" value="UniProtKB-KW"/>
</dbReference>
<dbReference type="PANTHER" id="PTHR12302:SF3">
    <property type="entry name" value="SERINE_THREONINE-PROTEIN KINASE 31"/>
    <property type="match status" value="1"/>
</dbReference>
<feature type="domain" description="TNase-like" evidence="5">
    <location>
        <begin position="220"/>
        <end position="392"/>
    </location>
</feature>
<gene>
    <name evidence="6" type="ORF">FVE85_8638</name>
</gene>
<keyword evidence="3" id="KW-0378">Hydrolase</keyword>
<dbReference type="PROSITE" id="PS51257">
    <property type="entry name" value="PROKAR_LIPOPROTEIN"/>
    <property type="match status" value="1"/>
</dbReference>
<evidence type="ECO:0000256" key="4">
    <source>
        <dbReference type="SAM" id="MobiDB-lite"/>
    </source>
</evidence>
<dbReference type="OrthoDB" id="430293at2759"/>
<dbReference type="SUPFAM" id="SSF50199">
    <property type="entry name" value="Staphylococcal nuclease"/>
    <property type="match status" value="1"/>
</dbReference>
<evidence type="ECO:0000256" key="1">
    <source>
        <dbReference type="ARBA" id="ARBA00022722"/>
    </source>
</evidence>
<dbReference type="PANTHER" id="PTHR12302">
    <property type="entry name" value="EBNA2 BINDING PROTEIN P100"/>
    <property type="match status" value="1"/>
</dbReference>
<dbReference type="SMART" id="SM00318">
    <property type="entry name" value="SNc"/>
    <property type="match status" value="1"/>
</dbReference>
<proteinExistence type="predicted"/>
<dbReference type="Proteomes" id="UP000324585">
    <property type="component" value="Unassembled WGS sequence"/>
</dbReference>
<organism evidence="6 7">
    <name type="scientific">Porphyridium purpureum</name>
    <name type="common">Red alga</name>
    <name type="synonym">Porphyridium cruentum</name>
    <dbReference type="NCBI Taxonomy" id="35688"/>
    <lineage>
        <taxon>Eukaryota</taxon>
        <taxon>Rhodophyta</taxon>
        <taxon>Bangiophyceae</taxon>
        <taxon>Porphyridiales</taxon>
        <taxon>Porphyridiaceae</taxon>
        <taxon>Porphyridium</taxon>
    </lineage>
</organism>
<dbReference type="AlphaFoldDB" id="A0A5J4YQY2"/>
<comment type="caution">
    <text evidence="6">The sequence shown here is derived from an EMBL/GenBank/DDBJ whole genome shotgun (WGS) entry which is preliminary data.</text>
</comment>
<reference evidence="7" key="1">
    <citation type="journal article" date="2019" name="Nat. Commun.">
        <title>Expansion of phycobilisome linker gene families in mesophilic red algae.</title>
        <authorList>
            <person name="Lee J."/>
            <person name="Kim D."/>
            <person name="Bhattacharya D."/>
            <person name="Yoon H.S."/>
        </authorList>
    </citation>
    <scope>NUCLEOTIDE SEQUENCE [LARGE SCALE GENOMIC DNA]</scope>
    <source>
        <strain evidence="7">CCMP 1328</strain>
    </source>
</reference>
<dbReference type="Gene3D" id="2.40.50.90">
    <property type="match status" value="1"/>
</dbReference>
<feature type="region of interest" description="Disordered" evidence="4">
    <location>
        <begin position="1"/>
        <end position="26"/>
    </location>
</feature>
<keyword evidence="1" id="KW-0540">Nuclease</keyword>